<dbReference type="HAMAP" id="MF_00996">
    <property type="entry name" value="MqnD"/>
    <property type="match status" value="1"/>
</dbReference>
<dbReference type="SUPFAM" id="SSF53850">
    <property type="entry name" value="Periplasmic binding protein-like II"/>
    <property type="match status" value="1"/>
</dbReference>
<protein>
    <recommendedName>
        <fullName evidence="4">1,4-dihydroxy-6-naphtoate synthase</fullName>
        <ecNumber evidence="4">4.1.99.29</ecNumber>
    </recommendedName>
    <alternativeName>
        <fullName evidence="4">Menaquinone biosynthetic enzyme MqnD</fullName>
    </alternativeName>
</protein>
<dbReference type="Gene3D" id="3.40.190.10">
    <property type="entry name" value="Periplasmic binding protein-like II"/>
    <property type="match status" value="2"/>
</dbReference>
<dbReference type="RefSeq" id="WP_070066701.1">
    <property type="nucleotide sequence ID" value="NZ_MJUW02000056.1"/>
</dbReference>
<organism evidence="5 6">
    <name type="scientific">Candidatus Brocadia sapporoensis</name>
    <dbReference type="NCBI Taxonomy" id="392547"/>
    <lineage>
        <taxon>Bacteria</taxon>
        <taxon>Pseudomonadati</taxon>
        <taxon>Planctomycetota</taxon>
        <taxon>Candidatus Brocadiia</taxon>
        <taxon>Candidatus Brocadiales</taxon>
        <taxon>Candidatus Brocadiaceae</taxon>
        <taxon>Candidatus Brocadia</taxon>
    </lineage>
</organism>
<dbReference type="AlphaFoldDB" id="A0A1V6M1B6"/>
<feature type="binding site" evidence="4">
    <location>
        <begin position="55"/>
        <end position="57"/>
    </location>
    <ligand>
        <name>substrate</name>
    </ligand>
</feature>
<keyword evidence="3 4" id="KW-0456">Lyase</keyword>
<feature type="active site" description="Proton acceptor" evidence="4">
    <location>
        <position position="148"/>
    </location>
</feature>
<dbReference type="CDD" id="cd13635">
    <property type="entry name" value="PBP2_Ttha1568_Mqnd"/>
    <property type="match status" value="1"/>
</dbReference>
<evidence type="ECO:0000313" key="6">
    <source>
        <dbReference type="Proteomes" id="UP000242219"/>
    </source>
</evidence>
<keyword evidence="6" id="KW-1185">Reference proteome</keyword>
<evidence type="ECO:0000313" key="5">
    <source>
        <dbReference type="EMBL" id="OQD46157.1"/>
    </source>
</evidence>
<dbReference type="PANTHER" id="PTHR37167:SF1">
    <property type="entry name" value="1,4-DIHYDROXY-6-NAPHTOATE SYNTHASE"/>
    <property type="match status" value="1"/>
</dbReference>
<gene>
    <name evidence="4" type="primary">mqnD</name>
    <name evidence="5" type="ORF">BIY37_04870</name>
</gene>
<comment type="function">
    <text evidence="4">Catalyzes the conversion of cyclic dehypoxanthine futalosine (cyclic DHFL) into 1,4-dihydroxy-6-naphthoate, a step in the biosynthesis of menaquinone (MK, vitamin K2).</text>
</comment>
<comment type="catalytic activity">
    <reaction evidence="4">
        <text>cyclic dehypoxanthinylfutalosinate = 1,4-dihydroxy-6-naphthoate + dihydroxyacetone</text>
        <dbReference type="Rhea" id="RHEA:33087"/>
        <dbReference type="ChEBI" id="CHEBI:16016"/>
        <dbReference type="ChEBI" id="CHEBI:64254"/>
        <dbReference type="ChEBI" id="CHEBI:64270"/>
        <dbReference type="EC" id="4.1.99.29"/>
    </reaction>
</comment>
<dbReference type="Proteomes" id="UP000242219">
    <property type="component" value="Unassembled WGS sequence"/>
</dbReference>
<accession>A0A1V6M1B6</accession>
<comment type="similarity">
    <text evidence="4">Belongs to the MqnA/MqnD family. MqnD subfamily.</text>
</comment>
<evidence type="ECO:0000256" key="2">
    <source>
        <dbReference type="ARBA" id="ARBA00022428"/>
    </source>
</evidence>
<dbReference type="InterPro" id="IPR003773">
    <property type="entry name" value="Menaquinone_biosynth"/>
</dbReference>
<evidence type="ECO:0000256" key="3">
    <source>
        <dbReference type="ARBA" id="ARBA00023239"/>
    </source>
</evidence>
<comment type="pathway">
    <text evidence="1 4">Quinol/quinone metabolism; menaquinone biosynthesis.</text>
</comment>
<comment type="caution">
    <text evidence="5">The sequence shown here is derived from an EMBL/GenBank/DDBJ whole genome shotgun (WGS) entry which is preliminary data.</text>
</comment>
<keyword evidence="2 4" id="KW-0474">Menaquinone biosynthesis</keyword>
<dbReference type="EC" id="4.1.99.29" evidence="4"/>
<feature type="binding site" evidence="4">
    <location>
        <begin position="109"/>
        <end position="110"/>
    </location>
    <ligand>
        <name>substrate</name>
    </ligand>
</feature>
<evidence type="ECO:0000256" key="1">
    <source>
        <dbReference type="ARBA" id="ARBA00004863"/>
    </source>
</evidence>
<sequence>MKLTLGISPCPNDTFIFDAMINNKIDTEGISFELVVNDVEKLNTLAFRHALDITKLSYYSYVYVTNQYVLLDAGSALGKNCGPLFITKSGKQKSDFEGRVIAIPGKYTTANFLLSMAFPRVTNKVEMLFSEIENAIVHDTVDAGVIIHENRFTYQRKGLVKIMDLGEYWETQTRLPIPLGGIAIKRNIPAEIAQKVNRIVRKSVEYALAYPAASREFVRCYAQEMNEIVRNQHIQLYVNNYSVNLGDIGKQAITTLFAWARRNKLIHKINENLFLPLAESLEPPA</sequence>
<dbReference type="GO" id="GO:0016830">
    <property type="term" value="F:carbon-carbon lyase activity"/>
    <property type="evidence" value="ECO:0007669"/>
    <property type="project" value="UniProtKB-UniRule"/>
</dbReference>
<dbReference type="UniPathway" id="UPA00079"/>
<proteinExistence type="inferred from homology"/>
<dbReference type="GO" id="GO:0009234">
    <property type="term" value="P:menaquinone biosynthetic process"/>
    <property type="evidence" value="ECO:0007669"/>
    <property type="project" value="UniProtKB-UniRule"/>
</dbReference>
<name>A0A1V6M1B6_9BACT</name>
<dbReference type="EMBL" id="MJUW02000056">
    <property type="protein sequence ID" value="OQD46157.1"/>
    <property type="molecule type" value="Genomic_DNA"/>
</dbReference>
<dbReference type="InterPro" id="IPR030869">
    <property type="entry name" value="MqnD"/>
</dbReference>
<dbReference type="PANTHER" id="PTHR37167">
    <property type="entry name" value="1,4-DIHYDROXY-6-NAPHTOATE SYNTHASE"/>
    <property type="match status" value="1"/>
</dbReference>
<evidence type="ECO:0000256" key="4">
    <source>
        <dbReference type="HAMAP-Rule" id="MF_00996"/>
    </source>
</evidence>
<reference evidence="5 6" key="1">
    <citation type="journal article" date="2016" name="Genome Announc.">
        <title>Draft Genome Sequence of the Anaerobic Ammonium-Oxidizing Bacterium 'Candidatus Brocadia sp. 40'.</title>
        <authorList>
            <person name="Ali M."/>
            <person name="Haroon M.F."/>
            <person name="Narita Y."/>
            <person name="Zhang L."/>
            <person name="Rangel Shaw D."/>
            <person name="Okabe S."/>
            <person name="Saikaly P.E."/>
        </authorList>
    </citation>
    <scope>NUCLEOTIDE SEQUENCE [LARGE SCALE GENOMIC DNA]</scope>
    <source>
        <strain evidence="5 6">40</strain>
    </source>
</reference>
<dbReference type="Pfam" id="PF02621">
    <property type="entry name" value="VitK2_biosynth"/>
    <property type="match status" value="1"/>
</dbReference>